<name>A0ABP0LZ00_9DINO</name>
<evidence type="ECO:0000313" key="2">
    <source>
        <dbReference type="Proteomes" id="UP001642464"/>
    </source>
</evidence>
<keyword evidence="2" id="KW-1185">Reference proteome</keyword>
<evidence type="ECO:0000313" key="1">
    <source>
        <dbReference type="EMBL" id="CAK9043295.1"/>
    </source>
</evidence>
<organism evidence="1 2">
    <name type="scientific">Durusdinium trenchii</name>
    <dbReference type="NCBI Taxonomy" id="1381693"/>
    <lineage>
        <taxon>Eukaryota</taxon>
        <taxon>Sar</taxon>
        <taxon>Alveolata</taxon>
        <taxon>Dinophyceae</taxon>
        <taxon>Suessiales</taxon>
        <taxon>Symbiodiniaceae</taxon>
        <taxon>Durusdinium</taxon>
    </lineage>
</organism>
<proteinExistence type="predicted"/>
<gene>
    <name evidence="1" type="ORF">SCF082_LOCUS24785</name>
</gene>
<protein>
    <submittedName>
        <fullName evidence="1">Uncharacterized protein</fullName>
    </submittedName>
</protein>
<comment type="caution">
    <text evidence="1">The sequence shown here is derived from an EMBL/GenBank/DDBJ whole genome shotgun (WGS) entry which is preliminary data.</text>
</comment>
<dbReference type="Proteomes" id="UP001642464">
    <property type="component" value="Unassembled WGS sequence"/>
</dbReference>
<dbReference type="EMBL" id="CAXAMM010018413">
    <property type="protein sequence ID" value="CAK9043295.1"/>
    <property type="molecule type" value="Genomic_DNA"/>
</dbReference>
<reference evidence="1 2" key="1">
    <citation type="submission" date="2024-02" db="EMBL/GenBank/DDBJ databases">
        <authorList>
            <person name="Chen Y."/>
            <person name="Shah S."/>
            <person name="Dougan E. K."/>
            <person name="Thang M."/>
            <person name="Chan C."/>
        </authorList>
    </citation>
    <scope>NUCLEOTIDE SEQUENCE [LARGE SCALE GENOMIC DNA]</scope>
</reference>
<sequence length="231" mass="25233">MASHKQPLNILSIAISILSLSLGFVEFYMEKEEHVRADANAEDSADPTRWSVQADVLGAKEEGIILQADGAGSLPVDITRSEPMRASAVSECSSASIPKLRIQVQMDRPDSPVKLLSAGKFVAFLYMGSDLALRCVASAVNFSPSARFPGVAIAVSYICLFILRHPANLAILRARGEICHRIQMGKRSEMVSKDEMELPFDTKPVEDSSRSCSSICLAVTRIVVLIVLWWP</sequence>
<accession>A0ABP0LZ00</accession>